<gene>
    <name evidence="3" type="ORF">H0921_12220</name>
</gene>
<feature type="coiled-coil region" evidence="1">
    <location>
        <begin position="160"/>
        <end position="321"/>
    </location>
</feature>
<sequence length="336" mass="37877">MDLPQPNHEPPVESPSPLAELRRRLLGTPPAAPSSPHDGAPRASAPPPSRLHSSVPSAPEELGPPASPSSPGSGSLPHDSLTRRLKMPAIPVSASASVLGVSPTEAAVDTPLPHSFPSRRHVATPPPVAPYGPAPYGIPYAPPPSGEYSQGPPSDWEDEIARVRRENKELRKLLEEIKGILQEASENEQKLLAKQQDYERQLAEKEALIQELTQHLTEIEEKIEKGELVPKSATPKTRTELEEWADELERESVRLAQEWKKLEEEKRQLREDEEALENQMRHTEKEMAKERAELARQRRELERLQEEIRNQMELIQRGDASLHQQLHNFRRRIQEQ</sequence>
<organism evidence="3 4">
    <name type="scientific">Thermogemmata fonticola</name>
    <dbReference type="NCBI Taxonomy" id="2755323"/>
    <lineage>
        <taxon>Bacteria</taxon>
        <taxon>Pseudomonadati</taxon>
        <taxon>Planctomycetota</taxon>
        <taxon>Planctomycetia</taxon>
        <taxon>Gemmatales</taxon>
        <taxon>Gemmataceae</taxon>
        <taxon>Thermogemmata</taxon>
    </lineage>
</organism>
<dbReference type="AlphaFoldDB" id="A0A7V9ACE1"/>
<dbReference type="RefSeq" id="WP_194538481.1">
    <property type="nucleotide sequence ID" value="NZ_JACEFB010000009.1"/>
</dbReference>
<comment type="caution">
    <text evidence="3">The sequence shown here is derived from an EMBL/GenBank/DDBJ whole genome shotgun (WGS) entry which is preliminary data.</text>
</comment>
<evidence type="ECO:0000313" key="4">
    <source>
        <dbReference type="Proteomes" id="UP000542342"/>
    </source>
</evidence>
<dbReference type="Proteomes" id="UP000542342">
    <property type="component" value="Unassembled WGS sequence"/>
</dbReference>
<name>A0A7V9ACE1_9BACT</name>
<evidence type="ECO:0000313" key="3">
    <source>
        <dbReference type="EMBL" id="MBA2226929.1"/>
    </source>
</evidence>
<evidence type="ECO:0000256" key="1">
    <source>
        <dbReference type="SAM" id="Coils"/>
    </source>
</evidence>
<keyword evidence="4" id="KW-1185">Reference proteome</keyword>
<dbReference type="Gene3D" id="1.10.287.1490">
    <property type="match status" value="1"/>
</dbReference>
<reference evidence="3 4" key="1">
    <citation type="submission" date="2020-07" db="EMBL/GenBank/DDBJ databases">
        <title>Thermogemmata thermophila gen. nov., sp. nov., a novel moderate thermophilic planctomycete from a Kamchatka hot spring.</title>
        <authorList>
            <person name="Elcheninov A.G."/>
            <person name="Podosokorskaya O.A."/>
            <person name="Kovaleva O.L."/>
            <person name="Novikov A."/>
            <person name="Bonch-Osmolovskaya E.A."/>
            <person name="Toshchakov S.V."/>
            <person name="Kublanov I.V."/>
        </authorList>
    </citation>
    <scope>NUCLEOTIDE SEQUENCE [LARGE SCALE GENOMIC DNA]</scope>
    <source>
        <strain evidence="3 4">2918</strain>
    </source>
</reference>
<proteinExistence type="predicted"/>
<dbReference type="EMBL" id="JACEFB010000009">
    <property type="protein sequence ID" value="MBA2226929.1"/>
    <property type="molecule type" value="Genomic_DNA"/>
</dbReference>
<feature type="region of interest" description="Disordered" evidence="2">
    <location>
        <begin position="1"/>
        <end position="88"/>
    </location>
</feature>
<feature type="region of interest" description="Disordered" evidence="2">
    <location>
        <begin position="106"/>
        <end position="160"/>
    </location>
</feature>
<keyword evidence="1" id="KW-0175">Coiled coil</keyword>
<protein>
    <submittedName>
        <fullName evidence="3">Uncharacterized protein</fullName>
    </submittedName>
</protein>
<evidence type="ECO:0000256" key="2">
    <source>
        <dbReference type="SAM" id="MobiDB-lite"/>
    </source>
</evidence>
<feature type="compositionally biased region" description="Pro residues" evidence="2">
    <location>
        <begin position="124"/>
        <end position="133"/>
    </location>
</feature>
<feature type="compositionally biased region" description="Low complexity" evidence="2">
    <location>
        <begin position="56"/>
        <end position="77"/>
    </location>
</feature>
<accession>A0A7V9ACE1</accession>